<dbReference type="RefSeq" id="WP_197003470.1">
    <property type="nucleotide sequence ID" value="NZ_BONS01000015.1"/>
</dbReference>
<dbReference type="Gene3D" id="3.30.750.44">
    <property type="match status" value="1"/>
</dbReference>
<dbReference type="GO" id="GO:0008236">
    <property type="term" value="F:serine-type peptidase activity"/>
    <property type="evidence" value="ECO:0007669"/>
    <property type="project" value="InterPro"/>
</dbReference>
<comment type="caution">
    <text evidence="2">The sequence shown here is derived from an EMBL/GenBank/DDBJ whole genome shotgun (WGS) entry which is preliminary data.</text>
</comment>
<evidence type="ECO:0000313" key="3">
    <source>
        <dbReference type="Proteomes" id="UP000622552"/>
    </source>
</evidence>
<dbReference type="GO" id="GO:0006508">
    <property type="term" value="P:proteolysis"/>
    <property type="evidence" value="ECO:0007669"/>
    <property type="project" value="UniProtKB-KW"/>
</dbReference>
<feature type="domain" description="Tail specific protease" evidence="1">
    <location>
        <begin position="83"/>
        <end position="271"/>
    </location>
</feature>
<dbReference type="SMART" id="SM00245">
    <property type="entry name" value="TSPc"/>
    <property type="match status" value="1"/>
</dbReference>
<dbReference type="PANTHER" id="PTHR11261:SF3">
    <property type="entry name" value="RETINOL-BINDING PROTEIN 3"/>
    <property type="match status" value="1"/>
</dbReference>
<dbReference type="InterPro" id="IPR029045">
    <property type="entry name" value="ClpP/crotonase-like_dom_sf"/>
</dbReference>
<organism evidence="2 3">
    <name type="scientific">Longispora fulva</name>
    <dbReference type="NCBI Taxonomy" id="619741"/>
    <lineage>
        <taxon>Bacteria</taxon>
        <taxon>Bacillati</taxon>
        <taxon>Actinomycetota</taxon>
        <taxon>Actinomycetes</taxon>
        <taxon>Micromonosporales</taxon>
        <taxon>Micromonosporaceae</taxon>
        <taxon>Longispora</taxon>
    </lineage>
</organism>
<dbReference type="EMBL" id="JADOUF010000001">
    <property type="protein sequence ID" value="MBG6136507.1"/>
    <property type="molecule type" value="Genomic_DNA"/>
</dbReference>
<keyword evidence="3" id="KW-1185">Reference proteome</keyword>
<name>A0A8J7GGX3_9ACTN</name>
<gene>
    <name evidence="2" type="ORF">IW245_002701</name>
</gene>
<dbReference type="AlphaFoldDB" id="A0A8J7GGX3"/>
<accession>A0A8J7GGX3</accession>
<protein>
    <submittedName>
        <fullName evidence="2">C-terminal processing protease CtpA/Prc</fullName>
    </submittedName>
</protein>
<dbReference type="Proteomes" id="UP000622552">
    <property type="component" value="Unassembled WGS sequence"/>
</dbReference>
<sequence>MTPQEVVTELADKIEKLYVFPEEAKRIADELRSRPLTARTPEALVAELQPYLRAQDGHLGLVWLPDSATADRRARPNLMDPAYQIRINHGLRQAGLVEDGIGLIDFSMIGDGDVAAMREAARAATVMVASADAVVLDLRDVPGGWPSGVNMLLGHFLAAEPTHLLTMTSRTAPDQLDWSPADNPLGHRPDVPVFIAVDARTASAGEAFAYNAQSLGRATIIGQRTAGAANPGDFFPIGDEFKAFIPTEAPIDPRTGTNWEGVGVQPDVLVESDEALRTAIALARAAVAG</sequence>
<reference evidence="2" key="1">
    <citation type="submission" date="2020-11" db="EMBL/GenBank/DDBJ databases">
        <title>Sequencing the genomes of 1000 actinobacteria strains.</title>
        <authorList>
            <person name="Klenk H.-P."/>
        </authorList>
    </citation>
    <scope>NUCLEOTIDE SEQUENCE</scope>
    <source>
        <strain evidence="2">DSM 45356</strain>
    </source>
</reference>
<keyword evidence="2" id="KW-0378">Hydrolase</keyword>
<evidence type="ECO:0000259" key="1">
    <source>
        <dbReference type="SMART" id="SM00245"/>
    </source>
</evidence>
<dbReference type="CDD" id="cd07563">
    <property type="entry name" value="Peptidase_S41_IRBP"/>
    <property type="match status" value="1"/>
</dbReference>
<keyword evidence="2" id="KW-0645">Protease</keyword>
<proteinExistence type="predicted"/>
<evidence type="ECO:0000313" key="2">
    <source>
        <dbReference type="EMBL" id="MBG6136507.1"/>
    </source>
</evidence>
<dbReference type="InterPro" id="IPR005151">
    <property type="entry name" value="Tail-specific_protease"/>
</dbReference>
<dbReference type="Gene3D" id="3.90.226.10">
    <property type="entry name" value="2-enoyl-CoA Hydratase, Chain A, domain 1"/>
    <property type="match status" value="1"/>
</dbReference>
<dbReference type="PANTHER" id="PTHR11261">
    <property type="entry name" value="INTERPHOTORECEPTOR RETINOID-BINDING PROTEIN"/>
    <property type="match status" value="1"/>
</dbReference>
<dbReference type="SUPFAM" id="SSF52096">
    <property type="entry name" value="ClpP/crotonase"/>
    <property type="match status" value="1"/>
</dbReference>
<dbReference type="Pfam" id="PF03572">
    <property type="entry name" value="Peptidase_S41"/>
    <property type="match status" value="1"/>
</dbReference>